<name>A0A4C2A908_EUMVA</name>
<sequence length="81" mass="8863">MVINLDVGYRDEYAVGKCGQVACKRVRTHNAARAVKAAGSAFALRARCASWCITKQDGLLLALENSSVHFLLQYPDPGHQM</sequence>
<comment type="caution">
    <text evidence="1">The sequence shown here is derived from an EMBL/GenBank/DDBJ whole genome shotgun (WGS) entry which is preliminary data.</text>
</comment>
<gene>
    <name evidence="1" type="ORF">EVAR_92179_1</name>
</gene>
<proteinExistence type="predicted"/>
<reference evidence="1 2" key="1">
    <citation type="journal article" date="2019" name="Commun. Biol.">
        <title>The bagworm genome reveals a unique fibroin gene that provides high tensile strength.</title>
        <authorList>
            <person name="Kono N."/>
            <person name="Nakamura H."/>
            <person name="Ohtoshi R."/>
            <person name="Tomita M."/>
            <person name="Numata K."/>
            <person name="Arakawa K."/>
        </authorList>
    </citation>
    <scope>NUCLEOTIDE SEQUENCE [LARGE SCALE GENOMIC DNA]</scope>
</reference>
<accession>A0A4C2A908</accession>
<evidence type="ECO:0000313" key="2">
    <source>
        <dbReference type="Proteomes" id="UP000299102"/>
    </source>
</evidence>
<organism evidence="1 2">
    <name type="scientific">Eumeta variegata</name>
    <name type="common">Bagworm moth</name>
    <name type="synonym">Eumeta japonica</name>
    <dbReference type="NCBI Taxonomy" id="151549"/>
    <lineage>
        <taxon>Eukaryota</taxon>
        <taxon>Metazoa</taxon>
        <taxon>Ecdysozoa</taxon>
        <taxon>Arthropoda</taxon>
        <taxon>Hexapoda</taxon>
        <taxon>Insecta</taxon>
        <taxon>Pterygota</taxon>
        <taxon>Neoptera</taxon>
        <taxon>Endopterygota</taxon>
        <taxon>Lepidoptera</taxon>
        <taxon>Glossata</taxon>
        <taxon>Ditrysia</taxon>
        <taxon>Tineoidea</taxon>
        <taxon>Psychidae</taxon>
        <taxon>Oiketicinae</taxon>
        <taxon>Eumeta</taxon>
    </lineage>
</organism>
<keyword evidence="2" id="KW-1185">Reference proteome</keyword>
<dbReference type="Proteomes" id="UP000299102">
    <property type="component" value="Unassembled WGS sequence"/>
</dbReference>
<evidence type="ECO:0000313" key="1">
    <source>
        <dbReference type="EMBL" id="GBP96292.1"/>
    </source>
</evidence>
<dbReference type="EMBL" id="BGZK01002765">
    <property type="protein sequence ID" value="GBP96292.1"/>
    <property type="molecule type" value="Genomic_DNA"/>
</dbReference>
<protein>
    <submittedName>
        <fullName evidence="1">Uncharacterized protein</fullName>
    </submittedName>
</protein>
<dbReference type="AlphaFoldDB" id="A0A4C2A908"/>